<evidence type="ECO:0000256" key="9">
    <source>
        <dbReference type="ARBA" id="ARBA00022989"/>
    </source>
</evidence>
<feature type="domain" description="Response regulatory" evidence="16">
    <location>
        <begin position="479"/>
        <end position="597"/>
    </location>
</feature>
<dbReference type="SMART" id="SM00387">
    <property type="entry name" value="HATPase_c"/>
    <property type="match status" value="1"/>
</dbReference>
<evidence type="ECO:0000259" key="15">
    <source>
        <dbReference type="PROSITE" id="PS50109"/>
    </source>
</evidence>
<keyword evidence="5 13" id="KW-0597">Phosphoprotein</keyword>
<evidence type="ECO:0000256" key="5">
    <source>
        <dbReference type="ARBA" id="ARBA00022553"/>
    </source>
</evidence>
<dbReference type="Gene3D" id="1.20.120.160">
    <property type="entry name" value="HPT domain"/>
    <property type="match status" value="1"/>
</dbReference>
<feature type="modified residue" description="4-aspartylphosphate" evidence="13">
    <location>
        <position position="528"/>
    </location>
</feature>
<evidence type="ECO:0000256" key="11">
    <source>
        <dbReference type="ARBA" id="ARBA00023136"/>
    </source>
</evidence>
<dbReference type="CDD" id="cd00082">
    <property type="entry name" value="HisKA"/>
    <property type="match status" value="1"/>
</dbReference>
<dbReference type="Pfam" id="PF01627">
    <property type="entry name" value="Hpt"/>
    <property type="match status" value="1"/>
</dbReference>
<evidence type="ECO:0000256" key="7">
    <source>
        <dbReference type="ARBA" id="ARBA00022741"/>
    </source>
</evidence>
<dbReference type="InterPro" id="IPR011006">
    <property type="entry name" value="CheY-like_superfamily"/>
</dbReference>
<evidence type="ECO:0000256" key="2">
    <source>
        <dbReference type="ARBA" id="ARBA00004651"/>
    </source>
</evidence>
<evidence type="ECO:0000256" key="3">
    <source>
        <dbReference type="ARBA" id="ARBA00012438"/>
    </source>
</evidence>
<keyword evidence="19" id="KW-1185">Reference proteome</keyword>
<dbReference type="EMBL" id="OU015430">
    <property type="protein sequence ID" value="CAG4973261.1"/>
    <property type="molecule type" value="Genomic_DNA"/>
</dbReference>
<dbReference type="PROSITE" id="PS50894">
    <property type="entry name" value="HPT"/>
    <property type="match status" value="1"/>
</dbReference>
<dbReference type="Pfam" id="PF02518">
    <property type="entry name" value="HATPase_c"/>
    <property type="match status" value="1"/>
</dbReference>
<dbReference type="InterPro" id="IPR008207">
    <property type="entry name" value="Sig_transdc_His_kin_Hpt_dom"/>
</dbReference>
<dbReference type="InterPro" id="IPR003594">
    <property type="entry name" value="HATPase_dom"/>
</dbReference>
<dbReference type="PANTHER" id="PTHR45339">
    <property type="entry name" value="HYBRID SIGNAL TRANSDUCTION HISTIDINE KINASE J"/>
    <property type="match status" value="1"/>
</dbReference>
<dbReference type="SUPFAM" id="SSF55874">
    <property type="entry name" value="ATPase domain of HSP90 chaperone/DNA topoisomerase II/histidine kinase"/>
    <property type="match status" value="1"/>
</dbReference>
<dbReference type="PRINTS" id="PR00344">
    <property type="entry name" value="BCTRLSENSOR"/>
</dbReference>
<reference evidence="18 19" key="1">
    <citation type="submission" date="2021-04" db="EMBL/GenBank/DDBJ databases">
        <authorList>
            <person name="Rodrigo-Torres L."/>
            <person name="Arahal R. D."/>
            <person name="Lucena T."/>
        </authorList>
    </citation>
    <scope>NUCLEOTIDE SEQUENCE [LARGE SCALE GENOMIC DNA]</scope>
    <source>
        <strain evidence="18 19">CECT 30171</strain>
    </source>
</reference>
<dbReference type="Gene3D" id="1.10.287.130">
    <property type="match status" value="1"/>
</dbReference>
<protein>
    <recommendedName>
        <fullName evidence="3">histidine kinase</fullName>
        <ecNumber evidence="3">2.7.13.3</ecNumber>
    </recommendedName>
</protein>
<dbReference type="RefSeq" id="WP_215218029.1">
    <property type="nucleotide sequence ID" value="NZ_OU015430.1"/>
</dbReference>
<feature type="modified residue" description="Phosphohistidine" evidence="12">
    <location>
        <position position="675"/>
    </location>
</feature>
<evidence type="ECO:0000256" key="8">
    <source>
        <dbReference type="ARBA" id="ARBA00022840"/>
    </source>
</evidence>
<feature type="transmembrane region" description="Helical" evidence="14">
    <location>
        <begin position="31"/>
        <end position="47"/>
    </location>
</feature>
<sequence>MKHPVSRPLPRLLARLMARFSQRPDSEHGQATVRILVLTVVLVYLLLRGAGGSLDPSAYTAVLTMVEMGFVVGMVLLGWIAFLPGKSHVRRAIGMAADYGLMAAAMIRMGEPLAWVYVIIMWVTVGNGLRFGNRYLAAAITAACVAFGSVLVGSGYWQANLSLGIGLWLGLVAIPLYLSGLLRALTAATEEARRANEAKSRFLANMSHEFRTPLNGLAGMSEVLATTRLDDEQRECLATIQASTRSLLSLVEDVLDIAAIEAGKVKLARVEFSPRELVDGIGLILQPQARAKHLHYQATVSSGVPELVRGDAGYLRQVLINLAGNAVKFTESGSVHLEVEPGPVTNGRAMLRFTVTDTGIGIPMAVRQRLFEAFEQADAGLSRRHGGTGLGTTIAKGLTEAMGGNIGFESTEHRGSRFWVELPFDVVEAREQGAVAAPPMADAGRSAAPVDPEPSAQAENVIAFADPFLRHRLRVRSLGILVADDHAANRMVLQRLLQKAGHRVVCVEGGEEVLAALETTDYDAVVVDLHMPGLSGLDMLRQLRVMEAGGATRTPVLVLSADVTPQSIQACEQAGARAFLAKPVSATRLLDTLAEVASGVRVGTAAGAPEPRAPRASSDGVFDPGVLDEFQSLGLGIEFERKFVTQCLRDAEACLTAFARASEGADWTIAREQAHALKGVAGNLGLVGAATAAGDAMAMADWQLSRDWRQQLGLLGEHLAQGRRALESRQQARTPRDGERSP</sequence>
<comment type="catalytic activity">
    <reaction evidence="1">
        <text>ATP + protein L-histidine = ADP + protein N-phospho-L-histidine.</text>
        <dbReference type="EC" id="2.7.13.3"/>
    </reaction>
</comment>
<feature type="transmembrane region" description="Helical" evidence="14">
    <location>
        <begin position="135"/>
        <end position="159"/>
    </location>
</feature>
<dbReference type="SMART" id="SM00448">
    <property type="entry name" value="REC"/>
    <property type="match status" value="1"/>
</dbReference>
<keyword evidence="4" id="KW-1003">Cell membrane</keyword>
<dbReference type="SUPFAM" id="SSF47226">
    <property type="entry name" value="Histidine-containing phosphotransfer domain, HPT domain"/>
    <property type="match status" value="1"/>
</dbReference>
<keyword evidence="9 14" id="KW-1133">Transmembrane helix</keyword>
<evidence type="ECO:0000259" key="17">
    <source>
        <dbReference type="PROSITE" id="PS50894"/>
    </source>
</evidence>
<keyword evidence="10" id="KW-0902">Two-component regulatory system</keyword>
<evidence type="ECO:0000259" key="16">
    <source>
        <dbReference type="PROSITE" id="PS50110"/>
    </source>
</evidence>
<feature type="transmembrane region" description="Helical" evidence="14">
    <location>
        <begin position="59"/>
        <end position="82"/>
    </location>
</feature>
<dbReference type="Pfam" id="PF00512">
    <property type="entry name" value="HisKA"/>
    <property type="match status" value="1"/>
</dbReference>
<dbReference type="SUPFAM" id="SSF52172">
    <property type="entry name" value="CheY-like"/>
    <property type="match status" value="1"/>
</dbReference>
<dbReference type="CDD" id="cd17546">
    <property type="entry name" value="REC_hyHK_CKI1_RcsC-like"/>
    <property type="match status" value="1"/>
</dbReference>
<feature type="domain" description="Histidine kinase" evidence="15">
    <location>
        <begin position="205"/>
        <end position="426"/>
    </location>
</feature>
<evidence type="ECO:0000256" key="14">
    <source>
        <dbReference type="SAM" id="Phobius"/>
    </source>
</evidence>
<dbReference type="SMART" id="SM00388">
    <property type="entry name" value="HisKA"/>
    <property type="match status" value="1"/>
</dbReference>
<dbReference type="InterPro" id="IPR001789">
    <property type="entry name" value="Sig_transdc_resp-reg_receiver"/>
</dbReference>
<dbReference type="InterPro" id="IPR036890">
    <property type="entry name" value="HATPase_C_sf"/>
</dbReference>
<dbReference type="InterPro" id="IPR036097">
    <property type="entry name" value="HisK_dim/P_sf"/>
</dbReference>
<evidence type="ECO:0000256" key="10">
    <source>
        <dbReference type="ARBA" id="ARBA00023012"/>
    </source>
</evidence>
<dbReference type="PROSITE" id="PS50110">
    <property type="entry name" value="RESPONSE_REGULATORY"/>
    <property type="match status" value="1"/>
</dbReference>
<dbReference type="PROSITE" id="PS50109">
    <property type="entry name" value="HIS_KIN"/>
    <property type="match status" value="1"/>
</dbReference>
<comment type="subcellular location">
    <subcellularLocation>
        <location evidence="2">Cell membrane</location>
        <topology evidence="2">Multi-pass membrane protein</topology>
    </subcellularLocation>
</comment>
<evidence type="ECO:0000256" key="1">
    <source>
        <dbReference type="ARBA" id="ARBA00000085"/>
    </source>
</evidence>
<evidence type="ECO:0000256" key="13">
    <source>
        <dbReference type="PROSITE-ProRule" id="PRU00169"/>
    </source>
</evidence>
<feature type="transmembrane region" description="Helical" evidence="14">
    <location>
        <begin position="165"/>
        <end position="185"/>
    </location>
</feature>
<evidence type="ECO:0000256" key="6">
    <source>
        <dbReference type="ARBA" id="ARBA00022692"/>
    </source>
</evidence>
<dbReference type="Gene3D" id="3.30.565.10">
    <property type="entry name" value="Histidine kinase-like ATPase, C-terminal domain"/>
    <property type="match status" value="1"/>
</dbReference>
<dbReference type="Gene3D" id="3.40.50.2300">
    <property type="match status" value="1"/>
</dbReference>
<accession>A0ABM8UFF3</accession>
<name>A0ABM8UFF3_9GAMM</name>
<dbReference type="Proteomes" id="UP000680116">
    <property type="component" value="Chromosome"/>
</dbReference>
<dbReference type="InterPro" id="IPR005467">
    <property type="entry name" value="His_kinase_dom"/>
</dbReference>
<keyword evidence="11 14" id="KW-0472">Membrane</keyword>
<dbReference type="InterPro" id="IPR003661">
    <property type="entry name" value="HisK_dim/P_dom"/>
</dbReference>
<evidence type="ECO:0000313" key="18">
    <source>
        <dbReference type="EMBL" id="CAG4973261.1"/>
    </source>
</evidence>
<dbReference type="EC" id="2.7.13.3" evidence="3"/>
<dbReference type="Pfam" id="PF00072">
    <property type="entry name" value="Response_reg"/>
    <property type="match status" value="1"/>
</dbReference>
<dbReference type="SUPFAM" id="SSF47384">
    <property type="entry name" value="Homodimeric domain of signal transducing histidine kinase"/>
    <property type="match status" value="1"/>
</dbReference>
<keyword evidence="8" id="KW-0067">ATP-binding</keyword>
<feature type="transmembrane region" description="Helical" evidence="14">
    <location>
        <begin position="102"/>
        <end position="123"/>
    </location>
</feature>
<evidence type="ECO:0000313" key="19">
    <source>
        <dbReference type="Proteomes" id="UP000680116"/>
    </source>
</evidence>
<proteinExistence type="predicted"/>
<dbReference type="InterPro" id="IPR036641">
    <property type="entry name" value="HPT_dom_sf"/>
</dbReference>
<gene>
    <name evidence="18" type="primary">rpfC</name>
    <name evidence="18" type="ORF">LYB30171_01414</name>
</gene>
<feature type="domain" description="HPt" evidence="17">
    <location>
        <begin position="636"/>
        <end position="729"/>
    </location>
</feature>
<dbReference type="InterPro" id="IPR004358">
    <property type="entry name" value="Sig_transdc_His_kin-like_C"/>
</dbReference>
<evidence type="ECO:0000256" key="4">
    <source>
        <dbReference type="ARBA" id="ARBA00022475"/>
    </source>
</evidence>
<dbReference type="PANTHER" id="PTHR45339:SF1">
    <property type="entry name" value="HYBRID SIGNAL TRANSDUCTION HISTIDINE KINASE J"/>
    <property type="match status" value="1"/>
</dbReference>
<evidence type="ECO:0000256" key="12">
    <source>
        <dbReference type="PROSITE-ProRule" id="PRU00110"/>
    </source>
</evidence>
<dbReference type="CDD" id="cd16922">
    <property type="entry name" value="HATPase_EvgS-ArcB-TorS-like"/>
    <property type="match status" value="1"/>
</dbReference>
<keyword evidence="7" id="KW-0547">Nucleotide-binding</keyword>
<keyword evidence="6 14" id="KW-0812">Transmembrane</keyword>
<organism evidence="18 19">
    <name type="scientific">Novilysobacter luteus</name>
    <dbReference type="NCBI Taxonomy" id="2822368"/>
    <lineage>
        <taxon>Bacteria</taxon>
        <taxon>Pseudomonadati</taxon>
        <taxon>Pseudomonadota</taxon>
        <taxon>Gammaproteobacteria</taxon>
        <taxon>Lysobacterales</taxon>
        <taxon>Lysobacteraceae</taxon>
        <taxon>Novilysobacter</taxon>
    </lineage>
</organism>
<dbReference type="GO" id="GO:0004673">
    <property type="term" value="F:protein histidine kinase activity"/>
    <property type="evidence" value="ECO:0007669"/>
    <property type="project" value="UniProtKB-EC"/>
</dbReference>
<keyword evidence="18" id="KW-0808">Transferase</keyword>